<dbReference type="AlphaFoldDB" id="A0A4U8V3B9"/>
<evidence type="ECO:0000256" key="1">
    <source>
        <dbReference type="ARBA" id="ARBA00022448"/>
    </source>
</evidence>
<sequence>MALQDIGQLKEFLSVYNTLTSRCFDACVTDFNEHKLLDAESNCVSKCIDKQMRTNRRFMIVFAEQAPKALFKNAQEQPAAPQPPMPQAPAPATEAITQTPVPAAQASTTSQ</sequence>
<evidence type="ECO:0000313" key="11">
    <source>
        <dbReference type="EMBL" id="TMS39779.1"/>
    </source>
</evidence>
<keyword evidence="5 8" id="KW-0811">Translocation</keyword>
<keyword evidence="8" id="KW-0472">Membrane</keyword>
<accession>A0A4U8V3B9</accession>
<evidence type="ECO:0000256" key="8">
    <source>
        <dbReference type="RuleBase" id="RU367043"/>
    </source>
</evidence>
<keyword evidence="4 8" id="KW-0653">Protein transport</keyword>
<feature type="region of interest" description="Disordered" evidence="9">
    <location>
        <begin position="72"/>
        <end position="111"/>
    </location>
</feature>
<keyword evidence="8" id="KW-0143">Chaperone</keyword>
<evidence type="ECO:0000256" key="5">
    <source>
        <dbReference type="ARBA" id="ARBA00023010"/>
    </source>
</evidence>
<gene>
    <name evidence="11" type="ORF">L596_006257</name>
</gene>
<dbReference type="GO" id="GO:0046872">
    <property type="term" value="F:metal ion binding"/>
    <property type="evidence" value="ECO:0007669"/>
    <property type="project" value="UniProtKB-KW"/>
</dbReference>
<comment type="subcellular location">
    <subcellularLocation>
        <location evidence="8">Mitochondrion inner membrane</location>
        <topology evidence="8">Peripheral membrane protein</topology>
        <orientation evidence="8">Intermembrane side</orientation>
    </subcellularLocation>
</comment>
<organism evidence="11 12">
    <name type="scientific">Steinernema carpocapsae</name>
    <name type="common">Entomopathogenic nematode</name>
    <dbReference type="NCBI Taxonomy" id="34508"/>
    <lineage>
        <taxon>Eukaryota</taxon>
        <taxon>Metazoa</taxon>
        <taxon>Ecdysozoa</taxon>
        <taxon>Nematoda</taxon>
        <taxon>Chromadorea</taxon>
        <taxon>Rhabditida</taxon>
        <taxon>Tylenchina</taxon>
        <taxon>Panagrolaimomorpha</taxon>
        <taxon>Strongyloidoidea</taxon>
        <taxon>Steinernematidae</taxon>
        <taxon>Steinernema</taxon>
    </lineage>
</organism>
<dbReference type="Gene3D" id="1.10.287.810">
    <property type="entry name" value="Mitochondrial import inner membrane translocase subunit tim13 like domains"/>
    <property type="match status" value="1"/>
</dbReference>
<keyword evidence="7 8" id="KW-1015">Disulfide bond</keyword>
<keyword evidence="6 8" id="KW-0496">Mitochondrion</keyword>
<dbReference type="Pfam" id="PF02953">
    <property type="entry name" value="zf-Tim10_DDP"/>
    <property type="match status" value="1"/>
</dbReference>
<evidence type="ECO:0000313" key="12">
    <source>
        <dbReference type="Proteomes" id="UP000298663"/>
    </source>
</evidence>
<keyword evidence="2" id="KW-0479">Metal-binding</keyword>
<keyword evidence="3" id="KW-0862">Zinc</keyword>
<keyword evidence="8" id="KW-0999">Mitochondrion inner membrane</keyword>
<dbReference type="GO" id="GO:0005743">
    <property type="term" value="C:mitochondrial inner membrane"/>
    <property type="evidence" value="ECO:0007669"/>
    <property type="project" value="UniProtKB-SubCell"/>
</dbReference>
<dbReference type="EMBL" id="CM016762">
    <property type="protein sequence ID" value="TMS39779.1"/>
    <property type="molecule type" value="Genomic_DNA"/>
</dbReference>
<dbReference type="InterPro" id="IPR004217">
    <property type="entry name" value="Tim10-like"/>
</dbReference>
<comment type="subunit">
    <text evidence="8">Heterohexamer.</text>
</comment>
<dbReference type="Proteomes" id="UP000298663">
    <property type="component" value="Chromosome X"/>
</dbReference>
<comment type="function">
    <text evidence="8">Mitochondrial intermembrane chaperone that participates in the import and insertion of some multi-pass transmembrane proteins into the mitochondrial inner membrane. Also required for the transfer of beta-barrel precursors from the TOM complex to the sorting and assembly machinery (SAM complex) of the outer membrane. Acts as a chaperone-like protein that protects the hydrophobic precursors from aggregation and guide them through the mitochondrial intermembrane space.</text>
</comment>
<dbReference type="GO" id="GO:0015031">
    <property type="term" value="P:protein transport"/>
    <property type="evidence" value="ECO:0007669"/>
    <property type="project" value="UniProtKB-KW"/>
</dbReference>
<evidence type="ECO:0000256" key="2">
    <source>
        <dbReference type="ARBA" id="ARBA00022723"/>
    </source>
</evidence>
<feature type="compositionally biased region" description="Pro residues" evidence="9">
    <location>
        <begin position="80"/>
        <end position="89"/>
    </location>
</feature>
<evidence type="ECO:0000256" key="6">
    <source>
        <dbReference type="ARBA" id="ARBA00023128"/>
    </source>
</evidence>
<dbReference type="InterPro" id="IPR050673">
    <property type="entry name" value="Mito_inner_translocase_sub"/>
</dbReference>
<evidence type="ECO:0000256" key="9">
    <source>
        <dbReference type="SAM" id="MobiDB-lite"/>
    </source>
</evidence>
<evidence type="ECO:0000256" key="3">
    <source>
        <dbReference type="ARBA" id="ARBA00022833"/>
    </source>
</evidence>
<feature type="compositionally biased region" description="Polar residues" evidence="9">
    <location>
        <begin position="96"/>
        <end position="111"/>
    </location>
</feature>
<keyword evidence="1 8" id="KW-0813">Transport</keyword>
<proteinExistence type="inferred from homology"/>
<dbReference type="STRING" id="34508.A0A4U8V3B9"/>
<evidence type="ECO:0000259" key="10">
    <source>
        <dbReference type="Pfam" id="PF02953"/>
    </source>
</evidence>
<dbReference type="OrthoDB" id="1551503at2759"/>
<comment type="similarity">
    <text evidence="8">Belongs to the small Tim family.</text>
</comment>
<comment type="domain">
    <text evidence="8">The twin CX3C motif contains 4 conserved Cys residues that form 2 disulfide bonds in the mitochondrial intermembrane space.</text>
</comment>
<evidence type="ECO:0000256" key="7">
    <source>
        <dbReference type="ARBA" id="ARBA00023157"/>
    </source>
</evidence>
<keyword evidence="12" id="KW-1185">Reference proteome</keyword>
<name>A0A4U8V3B9_STECR</name>
<evidence type="ECO:0000256" key="4">
    <source>
        <dbReference type="ARBA" id="ARBA00022927"/>
    </source>
</evidence>
<feature type="domain" description="Tim10-like" evidence="10">
    <location>
        <begin position="4"/>
        <end position="62"/>
    </location>
</feature>
<dbReference type="PANTHER" id="PTHR13172">
    <property type="entry name" value="MITOCHONDRIAL IMPORT INNER MEMBRANE TRANSLOCASE SUBUNIT TIM9B"/>
    <property type="match status" value="1"/>
</dbReference>
<reference evidence="11 12" key="2">
    <citation type="journal article" date="2019" name="G3 (Bethesda)">
        <title>Hybrid Assembly of the Genome of the Entomopathogenic Nematode Steinernema carpocapsae Identifies the X-Chromosome.</title>
        <authorList>
            <person name="Serra L."/>
            <person name="Macchietto M."/>
            <person name="Macias-Munoz A."/>
            <person name="McGill C.J."/>
            <person name="Rodriguez I.M."/>
            <person name="Rodriguez B."/>
            <person name="Murad R."/>
            <person name="Mortazavi A."/>
        </authorList>
    </citation>
    <scope>NUCLEOTIDE SEQUENCE [LARGE SCALE GENOMIC DNA]</scope>
    <source>
        <strain evidence="11 12">ALL</strain>
    </source>
</reference>
<protein>
    <recommendedName>
        <fullName evidence="8">Mitochondrial import inner membrane translocase subunit</fullName>
    </recommendedName>
</protein>
<dbReference type="SUPFAM" id="SSF144122">
    <property type="entry name" value="Tim10-like"/>
    <property type="match status" value="1"/>
</dbReference>
<dbReference type="InterPro" id="IPR035427">
    <property type="entry name" value="Tim10-like_dom_sf"/>
</dbReference>
<reference evidence="11 12" key="1">
    <citation type="journal article" date="2015" name="Genome Biol.">
        <title>Comparative genomics of Steinernema reveals deeply conserved gene regulatory networks.</title>
        <authorList>
            <person name="Dillman A.R."/>
            <person name="Macchietto M."/>
            <person name="Porter C.F."/>
            <person name="Rogers A."/>
            <person name="Williams B."/>
            <person name="Antoshechkin I."/>
            <person name="Lee M.M."/>
            <person name="Goodwin Z."/>
            <person name="Lu X."/>
            <person name="Lewis E.E."/>
            <person name="Goodrich-Blair H."/>
            <person name="Stock S.P."/>
            <person name="Adams B.J."/>
            <person name="Sternberg P.W."/>
            <person name="Mortazavi A."/>
        </authorList>
    </citation>
    <scope>NUCLEOTIDE SEQUENCE [LARGE SCALE GENOMIC DNA]</scope>
    <source>
        <strain evidence="11 12">ALL</strain>
    </source>
</reference>